<dbReference type="OrthoDB" id="9780724at2"/>
<sequence length="626" mass="76343">MSKKNDIFFNKFVKFVIQPQETLYILNNIYDMKYNDESIEKPIGYINMKYYFYDIGKIREITFINCYYYKWIFKNFFKLWGAISLTLDHYHCFSLRVHKQIANFIKNVDDDGKGDHVYEETINAPFFTFYENTTLSQIIENNYKNKKYNFFCKIDIKNFFPSIYSHTLQWIVDNDFTKGKYLYDNNQSHHYFLKDFEKIITLPIRSETNGIPIGPELSRLFAECLMGKIDWAVYYELENLHEKDYEVIRYVDDIYIFSESENTIENIRKFYEKKLKNIKLYLKETTNKSIYNFKDLKYYYNIRKKVKKLLKRYKFSMQLQNKLSKYIKKFSIKGKEQKEIIYMRDATFVSYIFSILRKKSKTLLKKCETNHKKIKLNKKIKVDKKNKNMLNKSLIFIIRFLINHCEFVNYKKIELLLVTFQDKKDLLKSYKIYFKKFLQKYLDLLIKKLDNNFFTIDLANLILINDVILKNDLNDVVENILNKWNPELDWDNWVLVTTILFFCKKNEYWSEEIEMKFTKYINKVNIELAKYLTEKSSFDWKFIKTENYSTYATLSHYFSFLNNKLKNANNSNLSKMIFQLKNVENKDNFFWKTNFFNIFMHDLSEDDLWNKIIESCEKWNGFKYEK</sequence>
<dbReference type="PROSITE" id="PS50878">
    <property type="entry name" value="RT_POL"/>
    <property type="match status" value="1"/>
</dbReference>
<dbReference type="Proteomes" id="UP000094378">
    <property type="component" value="Chromosome"/>
</dbReference>
<dbReference type="KEGG" id="shj:SHELI_v1c10010"/>
<keyword evidence="3" id="KW-1185">Reference proteome</keyword>
<accession>A0A1B3SLZ1</accession>
<dbReference type="CDD" id="cd01646">
    <property type="entry name" value="RT_Bac_retron_I"/>
    <property type="match status" value="1"/>
</dbReference>
<evidence type="ECO:0000313" key="2">
    <source>
        <dbReference type="EMBL" id="AOG60948.1"/>
    </source>
</evidence>
<proteinExistence type="predicted"/>
<dbReference type="AlphaFoldDB" id="A0A1B3SLZ1"/>
<dbReference type="EMBL" id="CP017015">
    <property type="protein sequence ID" value="AOG60948.1"/>
    <property type="molecule type" value="Genomic_DNA"/>
</dbReference>
<dbReference type="SUPFAM" id="SSF56672">
    <property type="entry name" value="DNA/RNA polymerases"/>
    <property type="match status" value="1"/>
</dbReference>
<evidence type="ECO:0000259" key="1">
    <source>
        <dbReference type="PROSITE" id="PS50878"/>
    </source>
</evidence>
<dbReference type="InterPro" id="IPR000477">
    <property type="entry name" value="RT_dom"/>
</dbReference>
<gene>
    <name evidence="2" type="ORF">SHELI_v1c10010</name>
</gene>
<name>A0A1B3SLZ1_9MOLU</name>
<organism evidence="2 3">
    <name type="scientific">Spiroplasma helicoides</name>
    <dbReference type="NCBI Taxonomy" id="216938"/>
    <lineage>
        <taxon>Bacteria</taxon>
        <taxon>Bacillati</taxon>
        <taxon>Mycoplasmatota</taxon>
        <taxon>Mollicutes</taxon>
        <taxon>Entomoplasmatales</taxon>
        <taxon>Spiroplasmataceae</taxon>
        <taxon>Spiroplasma</taxon>
    </lineage>
</organism>
<dbReference type="RefSeq" id="WP_069117284.1">
    <property type="nucleotide sequence ID" value="NZ_CP017015.1"/>
</dbReference>
<evidence type="ECO:0000313" key="3">
    <source>
        <dbReference type="Proteomes" id="UP000094378"/>
    </source>
</evidence>
<protein>
    <recommendedName>
        <fullName evidence="1">Reverse transcriptase domain-containing protein</fullName>
    </recommendedName>
</protein>
<dbReference type="Pfam" id="PF00078">
    <property type="entry name" value="RVT_1"/>
    <property type="match status" value="1"/>
</dbReference>
<dbReference type="STRING" id="216938.SHELI_v1c10010"/>
<reference evidence="2 3" key="1">
    <citation type="submission" date="2016-08" db="EMBL/GenBank/DDBJ databases">
        <title>Complete genome sequence of Spiroplasma helicoides TABS-2 (DSM 22551).</title>
        <authorList>
            <person name="Shen W.-Y."/>
            <person name="Lo W.-S."/>
            <person name="Lai Y.-C."/>
            <person name="Kuo C.-H."/>
        </authorList>
    </citation>
    <scope>NUCLEOTIDE SEQUENCE [LARGE SCALE GENOMIC DNA]</scope>
    <source>
        <strain evidence="2 3">TABS-2</strain>
    </source>
</reference>
<dbReference type="InterPro" id="IPR043502">
    <property type="entry name" value="DNA/RNA_pol_sf"/>
</dbReference>
<feature type="domain" description="Reverse transcriptase" evidence="1">
    <location>
        <begin position="1"/>
        <end position="304"/>
    </location>
</feature>